<comment type="catalytic activity">
    <reaction evidence="9">
        <text>Preferential cleavage: Leu-|-Xaa, Met-|-Xaa and Phe-|-Xaa. Hydrolyzes elastin.</text>
        <dbReference type="EC" id="3.4.21.71"/>
    </reaction>
</comment>
<dbReference type="CDD" id="cd00190">
    <property type="entry name" value="Tryp_SPc"/>
    <property type="match status" value="1"/>
</dbReference>
<dbReference type="InterPro" id="IPR001314">
    <property type="entry name" value="Peptidase_S1A"/>
</dbReference>
<dbReference type="GO" id="GO:0004252">
    <property type="term" value="F:serine-type endopeptidase activity"/>
    <property type="evidence" value="ECO:0007669"/>
    <property type="project" value="UniProtKB-EC"/>
</dbReference>
<evidence type="ECO:0000256" key="1">
    <source>
        <dbReference type="ARBA" id="ARBA00004613"/>
    </source>
</evidence>
<dbReference type="Pfam" id="PF00089">
    <property type="entry name" value="Trypsin"/>
    <property type="match status" value="1"/>
</dbReference>
<dbReference type="EC" id="3.4.21.71" evidence="10"/>
<evidence type="ECO:0000256" key="9">
    <source>
        <dbReference type="ARBA" id="ARBA00036026"/>
    </source>
</evidence>
<evidence type="ECO:0000313" key="12">
    <source>
        <dbReference type="EMBL" id="KFO20751.1"/>
    </source>
</evidence>
<dbReference type="GO" id="GO:0005615">
    <property type="term" value="C:extracellular space"/>
    <property type="evidence" value="ECO:0007669"/>
    <property type="project" value="TreeGrafter"/>
</dbReference>
<evidence type="ECO:0000256" key="4">
    <source>
        <dbReference type="ARBA" id="ARBA00022729"/>
    </source>
</evidence>
<evidence type="ECO:0000256" key="7">
    <source>
        <dbReference type="ARBA" id="ARBA00023145"/>
    </source>
</evidence>
<dbReference type="InterPro" id="IPR009003">
    <property type="entry name" value="Peptidase_S1_PA"/>
</dbReference>
<keyword evidence="13" id="KW-1185">Reference proteome</keyword>
<dbReference type="Gene3D" id="2.40.10.10">
    <property type="entry name" value="Trypsin-like serine proteases"/>
    <property type="match status" value="2"/>
</dbReference>
<evidence type="ECO:0000256" key="5">
    <source>
        <dbReference type="ARBA" id="ARBA00022801"/>
    </source>
</evidence>
<evidence type="ECO:0000259" key="11">
    <source>
        <dbReference type="PROSITE" id="PS50240"/>
    </source>
</evidence>
<dbReference type="Proteomes" id="UP000028990">
    <property type="component" value="Unassembled WGS sequence"/>
</dbReference>
<dbReference type="InterPro" id="IPR043504">
    <property type="entry name" value="Peptidase_S1_PA_chymotrypsin"/>
</dbReference>
<protein>
    <recommendedName>
        <fullName evidence="10">pancreatic elastase II</fullName>
        <ecNumber evidence="10">3.4.21.71</ecNumber>
    </recommendedName>
</protein>
<name>A0A091DD89_FUKDA</name>
<gene>
    <name evidence="12" type="ORF">H920_17856</name>
</gene>
<keyword evidence="2" id="KW-0964">Secreted</keyword>
<dbReference type="PANTHER" id="PTHR24257">
    <property type="entry name" value="CHYMOTRYPSIN-LIKE ELASTASE FAMILY MEMBER"/>
    <property type="match status" value="1"/>
</dbReference>
<keyword evidence="6" id="KW-0720">Serine protease</keyword>
<keyword evidence="8" id="KW-1015">Disulfide bond</keyword>
<dbReference type="SUPFAM" id="SSF50494">
    <property type="entry name" value="Trypsin-like serine proteases"/>
    <property type="match status" value="1"/>
</dbReference>
<dbReference type="PRINTS" id="PR00722">
    <property type="entry name" value="CHYMOTRYPSIN"/>
</dbReference>
<dbReference type="InterPro" id="IPR050850">
    <property type="entry name" value="Peptidase_S1_Elastase_sf"/>
</dbReference>
<dbReference type="eggNOG" id="KOG3627">
    <property type="taxonomic scope" value="Eukaryota"/>
</dbReference>
<reference evidence="12 13" key="1">
    <citation type="submission" date="2013-11" db="EMBL/GenBank/DDBJ databases">
        <title>The Damaraland mole rat (Fukomys damarensis) genome and evolution of African mole rats.</title>
        <authorList>
            <person name="Gladyshev V.N."/>
            <person name="Fang X."/>
        </authorList>
    </citation>
    <scope>NUCLEOTIDE SEQUENCE [LARGE SCALE GENOMIC DNA]</scope>
    <source>
        <tissue evidence="12">Liver</tissue>
    </source>
</reference>
<feature type="domain" description="Peptidase S1" evidence="11">
    <location>
        <begin position="40"/>
        <end position="235"/>
    </location>
</feature>
<evidence type="ECO:0000256" key="3">
    <source>
        <dbReference type="ARBA" id="ARBA00022670"/>
    </source>
</evidence>
<comment type="subcellular location">
    <subcellularLocation>
        <location evidence="1">Secreted</location>
    </subcellularLocation>
</comment>
<dbReference type="GO" id="GO:0006508">
    <property type="term" value="P:proteolysis"/>
    <property type="evidence" value="ECO:0007669"/>
    <property type="project" value="UniProtKB-KW"/>
</dbReference>
<dbReference type="OMA" id="GSTLGCN"/>
<dbReference type="PROSITE" id="PS50240">
    <property type="entry name" value="TRYPSIN_DOM"/>
    <property type="match status" value="1"/>
</dbReference>
<evidence type="ECO:0000313" key="13">
    <source>
        <dbReference type="Proteomes" id="UP000028990"/>
    </source>
</evidence>
<dbReference type="PANTHER" id="PTHR24257:SF19">
    <property type="entry name" value="CHYMOTRYPSIN-LIKE ELASTASE FAMILY MEMBER 2B"/>
    <property type="match status" value="1"/>
</dbReference>
<dbReference type="PROSITE" id="PS00135">
    <property type="entry name" value="TRYPSIN_SER"/>
    <property type="match status" value="1"/>
</dbReference>
<keyword evidence="5" id="KW-0378">Hydrolase</keyword>
<organism evidence="12 13">
    <name type="scientific">Fukomys damarensis</name>
    <name type="common">Damaraland mole rat</name>
    <name type="synonym">Cryptomys damarensis</name>
    <dbReference type="NCBI Taxonomy" id="885580"/>
    <lineage>
        <taxon>Eukaryota</taxon>
        <taxon>Metazoa</taxon>
        <taxon>Chordata</taxon>
        <taxon>Craniata</taxon>
        <taxon>Vertebrata</taxon>
        <taxon>Euteleostomi</taxon>
        <taxon>Mammalia</taxon>
        <taxon>Eutheria</taxon>
        <taxon>Euarchontoglires</taxon>
        <taxon>Glires</taxon>
        <taxon>Rodentia</taxon>
        <taxon>Hystricomorpha</taxon>
        <taxon>Bathyergidae</taxon>
        <taxon>Fukomys</taxon>
    </lineage>
</organism>
<dbReference type="InterPro" id="IPR001254">
    <property type="entry name" value="Trypsin_dom"/>
</dbReference>
<keyword evidence="3" id="KW-0645">Protease</keyword>
<keyword evidence="7" id="KW-0865">Zymogen</keyword>
<dbReference type="EMBL" id="KN124594">
    <property type="protein sequence ID" value="KFO20751.1"/>
    <property type="molecule type" value="Genomic_DNA"/>
</dbReference>
<accession>A0A091DD89</accession>
<evidence type="ECO:0000256" key="8">
    <source>
        <dbReference type="ARBA" id="ARBA00023157"/>
    </source>
</evidence>
<evidence type="ECO:0000256" key="6">
    <source>
        <dbReference type="ARBA" id="ARBA00022825"/>
    </source>
</evidence>
<dbReference type="InterPro" id="IPR033116">
    <property type="entry name" value="TRYPSIN_SER"/>
</dbReference>
<keyword evidence="4" id="KW-0732">Signal</keyword>
<dbReference type="STRING" id="885580.ENSFDAP00000020291"/>
<dbReference type="FunFam" id="2.40.10.10:FF:000017">
    <property type="entry name" value="Chymotrypsin-like elastase family member 1"/>
    <property type="match status" value="1"/>
</dbReference>
<proteinExistence type="predicted"/>
<sequence>MCASLANSFCTPGTQICERPSGPGAASSKCRNCCRPYGYTSQYCRSSETYRVVLGRHSLSTDEPGSVAIAVSEFVVHPKWNSSLANGYDIALIKLAEPVTLSYKIQLACLPPAGTILPSNYPCYVTGWGRLQTNGATPDILQQGLLLVVDYATCSSDSWWGGSVKTRMVCAGGDGVTSSCNGDSGGPLSCQVDDGRWQVHGVVSFGSSLGCNYYRKPSVFTRVSSFVDWIDEALLTPVRHGEDATASFQRLDAEGRGCNHLRACCSTQRVG</sequence>
<evidence type="ECO:0000256" key="10">
    <source>
        <dbReference type="ARBA" id="ARBA00038991"/>
    </source>
</evidence>
<dbReference type="AlphaFoldDB" id="A0A091DD89"/>
<evidence type="ECO:0000256" key="2">
    <source>
        <dbReference type="ARBA" id="ARBA00022525"/>
    </source>
</evidence>
<dbReference type="SMART" id="SM00020">
    <property type="entry name" value="Tryp_SPc"/>
    <property type="match status" value="1"/>
</dbReference>